<reference evidence="1 2" key="1">
    <citation type="submission" date="2017-12" db="EMBL/GenBank/DDBJ databases">
        <title>Comparative genomics of Botrytis spp.</title>
        <authorList>
            <person name="Valero-Jimenez C.A."/>
            <person name="Tapia P."/>
            <person name="Veloso J."/>
            <person name="Silva-Moreno E."/>
            <person name="Staats M."/>
            <person name="Valdes J.H."/>
            <person name="Van Kan J.A.L."/>
        </authorList>
    </citation>
    <scope>NUCLEOTIDE SEQUENCE [LARGE SCALE GENOMIC DNA]</scope>
    <source>
        <strain evidence="1 2">Bh0001</strain>
    </source>
</reference>
<accession>A0A4Z1GGE2</accession>
<proteinExistence type="predicted"/>
<sequence length="390" mass="45384">MVRSTRKLVPPAELNAFALDAYPEDNLETAVQKYVVKNWIKWANFKTNGVRYIIAEGLCITKHEGETNDRNRLFWNKLQYPVDPREIDRMNKAKEAARSVLKHKSEDQWNIPRHSDTHFLNFPREILDSIFKHALVALPGTVVSPNLLATNWKKRYIEPSHKIHVTGQEFEPHYSDDGHRPWPYNPAYFDNSHVSFKRKTLRDENGKYVELQRILRPQIDATILRTCKLFHEVGSILLYRQNSFRFGMASETMEKSSPSWIGKWAYRPEPSKHVIGKGSISKAIQQLQRKAGITSIPGWCYYDPLIRFLSQVRIHVDHWGTLPTSAGLQVEFNEIFAQFLKNEIRELKTVRVLKVVAAKPPRDHDQKADVSIARDTIQCFEERETARVEK</sequence>
<protein>
    <submittedName>
        <fullName evidence="1">Uncharacterized protein</fullName>
    </submittedName>
</protein>
<comment type="caution">
    <text evidence="1">The sequence shown here is derived from an EMBL/GenBank/DDBJ whole genome shotgun (WGS) entry which is preliminary data.</text>
</comment>
<dbReference type="Proteomes" id="UP000297814">
    <property type="component" value="Unassembled WGS sequence"/>
</dbReference>
<organism evidence="1 2">
    <name type="scientific">Botrytis hyacinthi</name>
    <dbReference type="NCBI Taxonomy" id="278943"/>
    <lineage>
        <taxon>Eukaryota</taxon>
        <taxon>Fungi</taxon>
        <taxon>Dikarya</taxon>
        <taxon>Ascomycota</taxon>
        <taxon>Pezizomycotina</taxon>
        <taxon>Leotiomycetes</taxon>
        <taxon>Helotiales</taxon>
        <taxon>Sclerotiniaceae</taxon>
        <taxon>Botrytis</taxon>
    </lineage>
</organism>
<dbReference type="EMBL" id="PQXK01000137">
    <property type="protein sequence ID" value="TGO36024.1"/>
    <property type="molecule type" value="Genomic_DNA"/>
</dbReference>
<gene>
    <name evidence="1" type="ORF">BHYA_0137g00030</name>
</gene>
<keyword evidence="2" id="KW-1185">Reference proteome</keyword>
<name>A0A4Z1GGE2_9HELO</name>
<evidence type="ECO:0000313" key="1">
    <source>
        <dbReference type="EMBL" id="TGO36024.1"/>
    </source>
</evidence>
<dbReference type="AlphaFoldDB" id="A0A4Z1GGE2"/>
<evidence type="ECO:0000313" key="2">
    <source>
        <dbReference type="Proteomes" id="UP000297814"/>
    </source>
</evidence>